<name>A0ABD7V2W2_9ACTN</name>
<evidence type="ECO:0000313" key="6">
    <source>
        <dbReference type="Proteomes" id="UP000360750"/>
    </source>
</evidence>
<evidence type="ECO:0000256" key="3">
    <source>
        <dbReference type="ARBA" id="ARBA00023163"/>
    </source>
</evidence>
<dbReference type="GO" id="GO:0006355">
    <property type="term" value="P:regulation of DNA-templated transcription"/>
    <property type="evidence" value="ECO:0007669"/>
    <property type="project" value="UniProtKB-ARBA"/>
</dbReference>
<dbReference type="GeneID" id="60750199"/>
<organism evidence="5 6">
    <name type="scientific">Gordonia paraffinivorans</name>
    <dbReference type="NCBI Taxonomy" id="175628"/>
    <lineage>
        <taxon>Bacteria</taxon>
        <taxon>Bacillati</taxon>
        <taxon>Actinomycetota</taxon>
        <taxon>Actinomycetes</taxon>
        <taxon>Mycobacteriales</taxon>
        <taxon>Gordoniaceae</taxon>
        <taxon>Gordonia</taxon>
    </lineage>
</organism>
<proteinExistence type="predicted"/>
<protein>
    <submittedName>
        <fullName evidence="5">DNA-binding transcriptional activator FeaR</fullName>
    </submittedName>
</protein>
<accession>A0ABD7V2W2</accession>
<dbReference type="InterPro" id="IPR050204">
    <property type="entry name" value="AraC_XylS_family_regulators"/>
</dbReference>
<reference evidence="5 6" key="1">
    <citation type="submission" date="2019-02" db="EMBL/GenBank/DDBJ databases">
        <authorList>
            <consortium name="Pathogen Informatics"/>
        </authorList>
    </citation>
    <scope>NUCLEOTIDE SEQUENCE [LARGE SCALE GENOMIC DNA]</scope>
    <source>
        <strain evidence="5 6">3012STDY6756503</strain>
    </source>
</reference>
<evidence type="ECO:0000256" key="2">
    <source>
        <dbReference type="ARBA" id="ARBA00023125"/>
    </source>
</evidence>
<dbReference type="EMBL" id="CAACYD010000006">
    <property type="protein sequence ID" value="VFA88644.1"/>
    <property type="molecule type" value="Genomic_DNA"/>
</dbReference>
<dbReference type="InterPro" id="IPR018060">
    <property type="entry name" value="HTH_AraC"/>
</dbReference>
<dbReference type="InterPro" id="IPR009057">
    <property type="entry name" value="Homeodomain-like_sf"/>
</dbReference>
<keyword evidence="3" id="KW-0804">Transcription</keyword>
<keyword evidence="1" id="KW-0805">Transcription regulation</keyword>
<dbReference type="PANTHER" id="PTHR46796">
    <property type="entry name" value="HTH-TYPE TRANSCRIPTIONAL ACTIVATOR RHAS-RELATED"/>
    <property type="match status" value="1"/>
</dbReference>
<gene>
    <name evidence="5" type="ORF">NCTC8139_02194</name>
</gene>
<feature type="domain" description="HTH araC/xylS-type" evidence="4">
    <location>
        <begin position="234"/>
        <end position="333"/>
    </location>
</feature>
<dbReference type="SMART" id="SM00342">
    <property type="entry name" value="HTH_ARAC"/>
    <property type="match status" value="1"/>
</dbReference>
<evidence type="ECO:0000256" key="1">
    <source>
        <dbReference type="ARBA" id="ARBA00023015"/>
    </source>
</evidence>
<sequence>MTELFDDAMDFGIPTPVVESWRDRIGANRNVGRAQPLRLSGPEGVENYSPIIEVQVEDPEKFDSLIYTRQLSLITTFCALHTPFQLTRTPQLVLDTPSDDLIIAVHTMRGRHTVRQGTRDYAYRPGQLAFVSNAAPYVERTYEINDPAGLVVPLELLGSQRRIAEQARRPVASDTLLARATASFILQFTSDTAVEVTEATEETEMAAIELVRAALGQLDFEQRPITDNALFVREAVSDLIERHHRDPSFTPNRLARLLHISRRQLYRHFEDTEDSLAARIADRRLKTACELLRTRPDLSVADVARLSGFPSSPTMRNRFRAEFGCGPSEYRTQAAFEDGVVHLGRNKAAD</sequence>
<dbReference type="RefSeq" id="WP_109239883.1">
    <property type="nucleotide sequence ID" value="NZ_CAACYD010000006.1"/>
</dbReference>
<evidence type="ECO:0000313" key="5">
    <source>
        <dbReference type="EMBL" id="VFA88644.1"/>
    </source>
</evidence>
<dbReference type="AlphaFoldDB" id="A0ABD7V2W2"/>
<dbReference type="PANTHER" id="PTHR46796:SF6">
    <property type="entry name" value="ARAC SUBFAMILY"/>
    <property type="match status" value="1"/>
</dbReference>
<dbReference type="Proteomes" id="UP000360750">
    <property type="component" value="Unassembled WGS sequence"/>
</dbReference>
<dbReference type="PROSITE" id="PS01124">
    <property type="entry name" value="HTH_ARAC_FAMILY_2"/>
    <property type="match status" value="1"/>
</dbReference>
<evidence type="ECO:0000259" key="4">
    <source>
        <dbReference type="PROSITE" id="PS01124"/>
    </source>
</evidence>
<keyword evidence="2 5" id="KW-0238">DNA-binding</keyword>
<comment type="caution">
    <text evidence="5">The sequence shown here is derived from an EMBL/GenBank/DDBJ whole genome shotgun (WGS) entry which is preliminary data.</text>
</comment>
<dbReference type="SUPFAM" id="SSF46689">
    <property type="entry name" value="Homeodomain-like"/>
    <property type="match status" value="1"/>
</dbReference>
<dbReference type="GO" id="GO:0003677">
    <property type="term" value="F:DNA binding"/>
    <property type="evidence" value="ECO:0007669"/>
    <property type="project" value="UniProtKB-KW"/>
</dbReference>
<dbReference type="Pfam" id="PF12833">
    <property type="entry name" value="HTH_18"/>
    <property type="match status" value="1"/>
</dbReference>
<dbReference type="Gene3D" id="1.10.10.60">
    <property type="entry name" value="Homeodomain-like"/>
    <property type="match status" value="1"/>
</dbReference>